<gene>
    <name evidence="2" type="ORF">OTI717_LOCUS31574</name>
</gene>
<accession>A0A819RC04</accession>
<dbReference type="AlphaFoldDB" id="A0A819RC04"/>
<protein>
    <submittedName>
        <fullName evidence="2">Uncharacterized protein</fullName>
    </submittedName>
</protein>
<feature type="compositionally biased region" description="Polar residues" evidence="1">
    <location>
        <begin position="165"/>
        <end position="176"/>
    </location>
</feature>
<evidence type="ECO:0000313" key="2">
    <source>
        <dbReference type="EMBL" id="CAF4049642.1"/>
    </source>
</evidence>
<reference evidence="2" key="1">
    <citation type="submission" date="2021-02" db="EMBL/GenBank/DDBJ databases">
        <authorList>
            <person name="Nowell W R."/>
        </authorList>
    </citation>
    <scope>NUCLEOTIDE SEQUENCE</scope>
</reference>
<dbReference type="EMBL" id="CAJOAX010009116">
    <property type="protein sequence ID" value="CAF4049642.1"/>
    <property type="molecule type" value="Genomic_DNA"/>
</dbReference>
<proteinExistence type="predicted"/>
<feature type="compositionally biased region" description="Acidic residues" evidence="1">
    <location>
        <begin position="155"/>
        <end position="164"/>
    </location>
</feature>
<feature type="region of interest" description="Disordered" evidence="1">
    <location>
        <begin position="154"/>
        <end position="176"/>
    </location>
</feature>
<evidence type="ECO:0000313" key="3">
    <source>
        <dbReference type="Proteomes" id="UP000663823"/>
    </source>
</evidence>
<name>A0A819RC04_9BILA</name>
<sequence>MLMKIDLNVAVRCQIPILLDKLLTTPAFITNSPSIQLIKVLCRQFDEIVQHTFYNTEPPKPYPTLICIDFHPILSATSLDDALALLIGMHTILKKNINIHCEHQQQIPSTSSNSLSKSLTTFSGESHSQLQSQSKLQITPHDYLFVLGSLTTNQTEEESTDGDDISNSNMPVNTDE</sequence>
<organism evidence="2 3">
    <name type="scientific">Rotaria sordida</name>
    <dbReference type="NCBI Taxonomy" id="392033"/>
    <lineage>
        <taxon>Eukaryota</taxon>
        <taxon>Metazoa</taxon>
        <taxon>Spiralia</taxon>
        <taxon>Gnathifera</taxon>
        <taxon>Rotifera</taxon>
        <taxon>Eurotatoria</taxon>
        <taxon>Bdelloidea</taxon>
        <taxon>Philodinida</taxon>
        <taxon>Philodinidae</taxon>
        <taxon>Rotaria</taxon>
    </lineage>
</organism>
<comment type="caution">
    <text evidence="2">The sequence shown here is derived from an EMBL/GenBank/DDBJ whole genome shotgun (WGS) entry which is preliminary data.</text>
</comment>
<dbReference type="Proteomes" id="UP000663823">
    <property type="component" value="Unassembled WGS sequence"/>
</dbReference>
<evidence type="ECO:0000256" key="1">
    <source>
        <dbReference type="SAM" id="MobiDB-lite"/>
    </source>
</evidence>